<dbReference type="AlphaFoldDB" id="A0A6N6JKS9"/>
<reference evidence="6 7" key="1">
    <citation type="submission" date="2019-12" db="EMBL/GenBank/DDBJ databases">
        <title>Litoreibacter badius sp. nov., a novel bacteriochlorophyll a-containing bacterium in the genus Litoreibacter.</title>
        <authorList>
            <person name="Kanamuro M."/>
            <person name="Takabe Y."/>
            <person name="Mori K."/>
            <person name="Takaichi S."/>
            <person name="Hanada S."/>
        </authorList>
    </citation>
    <scope>NUCLEOTIDE SEQUENCE [LARGE SCALE GENOMIC DNA]</scope>
    <source>
        <strain evidence="6 7">K6</strain>
    </source>
</reference>
<dbReference type="SUPFAM" id="SSF46689">
    <property type="entry name" value="Homeodomain-like"/>
    <property type="match status" value="1"/>
</dbReference>
<evidence type="ECO:0000256" key="2">
    <source>
        <dbReference type="ARBA" id="ARBA00023125"/>
    </source>
</evidence>
<dbReference type="SUPFAM" id="SSF48498">
    <property type="entry name" value="Tetracyclin repressor-like, C-terminal domain"/>
    <property type="match status" value="1"/>
</dbReference>
<dbReference type="RefSeq" id="WP_159808397.1">
    <property type="nucleotide sequence ID" value="NZ_BLJE01000003.1"/>
</dbReference>
<feature type="domain" description="HTH tetR-type" evidence="5">
    <location>
        <begin position="6"/>
        <end position="66"/>
    </location>
</feature>
<name>A0A6N6JKS9_9RHOB</name>
<organism evidence="6 7">
    <name type="scientific">Litoreibacter roseus</name>
    <dbReference type="NCBI Taxonomy" id="2601869"/>
    <lineage>
        <taxon>Bacteria</taxon>
        <taxon>Pseudomonadati</taxon>
        <taxon>Pseudomonadota</taxon>
        <taxon>Alphaproteobacteria</taxon>
        <taxon>Rhodobacterales</taxon>
        <taxon>Roseobacteraceae</taxon>
        <taxon>Litoreibacter</taxon>
    </lineage>
</organism>
<keyword evidence="1" id="KW-0805">Transcription regulation</keyword>
<dbReference type="InterPro" id="IPR001647">
    <property type="entry name" value="HTH_TetR"/>
</dbReference>
<dbReference type="Gene3D" id="1.10.10.60">
    <property type="entry name" value="Homeodomain-like"/>
    <property type="match status" value="1"/>
</dbReference>
<feature type="DNA-binding region" description="H-T-H motif" evidence="4">
    <location>
        <begin position="29"/>
        <end position="48"/>
    </location>
</feature>
<evidence type="ECO:0000256" key="4">
    <source>
        <dbReference type="PROSITE-ProRule" id="PRU00335"/>
    </source>
</evidence>
<dbReference type="Proteomes" id="UP000436822">
    <property type="component" value="Unassembled WGS sequence"/>
</dbReference>
<evidence type="ECO:0000256" key="3">
    <source>
        <dbReference type="ARBA" id="ARBA00023163"/>
    </source>
</evidence>
<dbReference type="InterPro" id="IPR036271">
    <property type="entry name" value="Tet_transcr_reg_TetR-rel_C_sf"/>
</dbReference>
<dbReference type="EMBL" id="BLJE01000003">
    <property type="protein sequence ID" value="GFE65878.1"/>
    <property type="molecule type" value="Genomic_DNA"/>
</dbReference>
<keyword evidence="7" id="KW-1185">Reference proteome</keyword>
<dbReference type="PANTHER" id="PTHR47506:SF10">
    <property type="entry name" value="TRANSCRIPTIONAL REGULATORY PROTEIN"/>
    <property type="match status" value="1"/>
</dbReference>
<protein>
    <submittedName>
        <fullName evidence="6">TetR family transcriptional regulator</fullName>
    </submittedName>
</protein>
<dbReference type="Pfam" id="PF00440">
    <property type="entry name" value="TetR_N"/>
    <property type="match status" value="1"/>
</dbReference>
<dbReference type="PANTHER" id="PTHR47506">
    <property type="entry name" value="TRANSCRIPTIONAL REGULATORY PROTEIN"/>
    <property type="match status" value="1"/>
</dbReference>
<dbReference type="OrthoDB" id="9779746at2"/>
<dbReference type="InterPro" id="IPR009057">
    <property type="entry name" value="Homeodomain-like_sf"/>
</dbReference>
<dbReference type="Gene3D" id="1.10.357.10">
    <property type="entry name" value="Tetracycline Repressor, domain 2"/>
    <property type="match status" value="1"/>
</dbReference>
<dbReference type="PROSITE" id="PS50977">
    <property type="entry name" value="HTH_TETR_2"/>
    <property type="match status" value="1"/>
</dbReference>
<evidence type="ECO:0000313" key="6">
    <source>
        <dbReference type="EMBL" id="GFE65878.1"/>
    </source>
</evidence>
<comment type="caution">
    <text evidence="6">The sequence shown here is derived from an EMBL/GenBank/DDBJ whole genome shotgun (WGS) entry which is preliminary data.</text>
</comment>
<keyword evidence="3" id="KW-0804">Transcription</keyword>
<evidence type="ECO:0000259" key="5">
    <source>
        <dbReference type="PROSITE" id="PS50977"/>
    </source>
</evidence>
<sequence length="188" mass="21220">MPRPREFDPETALDAAMCVFWQRGFVETSYDDLVTETGVSRRGLYTVFGDKHQLFLATLQHYRNTVIPHLFGALDDPNITKDGIRDLFRSFVKLSDSPGGARGCYMARTSSDEAISHAEVKSIIDAHWADLHSRFDVALKRAGYDPERSERMAHYCVGVMQGILLMAHARAGKDRIEPFVEEALKNLT</sequence>
<dbReference type="GO" id="GO:0003677">
    <property type="term" value="F:DNA binding"/>
    <property type="evidence" value="ECO:0007669"/>
    <property type="project" value="UniProtKB-UniRule"/>
</dbReference>
<gene>
    <name evidence="6" type="ORF">KIN_29520</name>
</gene>
<evidence type="ECO:0000256" key="1">
    <source>
        <dbReference type="ARBA" id="ARBA00023015"/>
    </source>
</evidence>
<accession>A0A6N6JKS9</accession>
<evidence type="ECO:0000313" key="7">
    <source>
        <dbReference type="Proteomes" id="UP000436822"/>
    </source>
</evidence>
<proteinExistence type="predicted"/>
<keyword evidence="2 4" id="KW-0238">DNA-binding</keyword>